<dbReference type="AlphaFoldDB" id="A0AB73BM27"/>
<dbReference type="SMART" id="SM00530">
    <property type="entry name" value="HTH_XRE"/>
    <property type="match status" value="1"/>
</dbReference>
<accession>A0AB73BM27</accession>
<dbReference type="CDD" id="cd00093">
    <property type="entry name" value="HTH_XRE"/>
    <property type="match status" value="1"/>
</dbReference>
<evidence type="ECO:0000256" key="2">
    <source>
        <dbReference type="ARBA" id="ARBA00023015"/>
    </source>
</evidence>
<comment type="similarity">
    <text evidence="1">Belongs to the ner transcriptional regulatory family.</text>
</comment>
<dbReference type="Pfam" id="PF13693">
    <property type="entry name" value="HTH_35"/>
    <property type="match status" value="1"/>
</dbReference>
<evidence type="ECO:0000256" key="3">
    <source>
        <dbReference type="ARBA" id="ARBA00023125"/>
    </source>
</evidence>
<dbReference type="GO" id="GO:0003677">
    <property type="term" value="F:DNA binding"/>
    <property type="evidence" value="ECO:0007669"/>
    <property type="project" value="UniProtKB-KW"/>
</dbReference>
<evidence type="ECO:0000256" key="1">
    <source>
        <dbReference type="ARBA" id="ARBA00006157"/>
    </source>
</evidence>
<keyword evidence="4" id="KW-0804">Transcription</keyword>
<dbReference type="RefSeq" id="WP_135476753.1">
    <property type="nucleotide sequence ID" value="NZ_SEUK01000030.1"/>
</dbReference>
<dbReference type="InterPro" id="IPR038722">
    <property type="entry name" value="Ner_HTH_dom"/>
</dbReference>
<keyword evidence="2" id="KW-0805">Transcription regulation</keyword>
<feature type="domain" description="HTH cro/C1-type" evidence="5">
    <location>
        <begin position="6"/>
        <end position="59"/>
    </location>
</feature>
<organism evidence="6 7">
    <name type="scientific">Pseudoalteromonas fuliginea</name>
    <dbReference type="NCBI Taxonomy" id="1872678"/>
    <lineage>
        <taxon>Bacteria</taxon>
        <taxon>Pseudomonadati</taxon>
        <taxon>Pseudomonadota</taxon>
        <taxon>Gammaproteobacteria</taxon>
        <taxon>Alteromonadales</taxon>
        <taxon>Pseudoalteromonadaceae</taxon>
        <taxon>Pseudoalteromonas</taxon>
    </lineage>
</organism>
<dbReference type="EMBL" id="SEUK01000030">
    <property type="protein sequence ID" value="KAA1165776.1"/>
    <property type="molecule type" value="Genomic_DNA"/>
</dbReference>
<dbReference type="InterPro" id="IPR010982">
    <property type="entry name" value="Lambda_DNA-bd_dom_sf"/>
</dbReference>
<dbReference type="SUPFAM" id="SSF47413">
    <property type="entry name" value="lambda repressor-like DNA-binding domains"/>
    <property type="match status" value="1"/>
</dbReference>
<dbReference type="PROSITE" id="PS50943">
    <property type="entry name" value="HTH_CROC1"/>
    <property type="match status" value="1"/>
</dbReference>
<dbReference type="Proteomes" id="UP000324162">
    <property type="component" value="Unassembled WGS sequence"/>
</dbReference>
<evidence type="ECO:0000259" key="5">
    <source>
        <dbReference type="PROSITE" id="PS50943"/>
    </source>
</evidence>
<proteinExistence type="inferred from homology"/>
<comment type="caution">
    <text evidence="6">The sequence shown here is derived from an EMBL/GenBank/DDBJ whole genome shotgun (WGS) entry which is preliminary data.</text>
</comment>
<evidence type="ECO:0000256" key="4">
    <source>
        <dbReference type="ARBA" id="ARBA00023163"/>
    </source>
</evidence>
<sequence>MKAQEIKQAIKLKGYSLSMLADALGVNLATVSGVVCGHTQSRRVADAISKLIDKPVKEIFPDVESYSRPKLLKGALRQQGVEELKQLLAS</sequence>
<dbReference type="Gene3D" id="1.10.260.40">
    <property type="entry name" value="lambda repressor-like DNA-binding domains"/>
    <property type="match status" value="1"/>
</dbReference>
<keyword evidence="3 6" id="KW-0238">DNA-binding</keyword>
<protein>
    <submittedName>
        <fullName evidence="6">DNA-binding protein</fullName>
    </submittedName>
</protein>
<evidence type="ECO:0000313" key="7">
    <source>
        <dbReference type="Proteomes" id="UP000324162"/>
    </source>
</evidence>
<reference evidence="6 7" key="1">
    <citation type="submission" date="2019-01" db="EMBL/GenBank/DDBJ databases">
        <title>Genome sequences of marine Pseudoalteromonas species.</title>
        <authorList>
            <person name="Boraston A.B."/>
            <person name="Hehemann J.-H."/>
            <person name="Vickers C.J."/>
            <person name="Salama-Alber O."/>
            <person name="Abe K."/>
            <person name="Hettle A.J."/>
        </authorList>
    </citation>
    <scope>NUCLEOTIDE SEQUENCE [LARGE SCALE GENOMIC DNA]</scope>
    <source>
        <strain evidence="6 7">PS42</strain>
    </source>
</reference>
<gene>
    <name evidence="6" type="ORF">EU508_00550</name>
</gene>
<name>A0AB73BM27_9GAMM</name>
<dbReference type="InterPro" id="IPR001387">
    <property type="entry name" value="Cro/C1-type_HTH"/>
</dbReference>
<evidence type="ECO:0000313" key="6">
    <source>
        <dbReference type="EMBL" id="KAA1165776.1"/>
    </source>
</evidence>